<name>A0A3B1B6G6_9ZZZZ</name>
<dbReference type="EMBL" id="UOFY01000004">
    <property type="protein sequence ID" value="VAX05850.1"/>
    <property type="molecule type" value="Genomic_DNA"/>
</dbReference>
<proteinExistence type="predicted"/>
<evidence type="ECO:0000313" key="1">
    <source>
        <dbReference type="EMBL" id="VAX05850.1"/>
    </source>
</evidence>
<reference evidence="1" key="1">
    <citation type="submission" date="2018-06" db="EMBL/GenBank/DDBJ databases">
        <authorList>
            <person name="Zhirakovskaya E."/>
        </authorList>
    </citation>
    <scope>NUCLEOTIDE SEQUENCE</scope>
</reference>
<protein>
    <submittedName>
        <fullName evidence="1">Uncharacterized protein</fullName>
    </submittedName>
</protein>
<gene>
    <name evidence="1" type="ORF">MNBD_GAMMA25-614</name>
</gene>
<dbReference type="AlphaFoldDB" id="A0A3B1B6G6"/>
<sequence length="37" mass="4140">MDYSYFRVKRIVAVIGVLLFNQGTAFAEDETRPCAAS</sequence>
<organism evidence="1">
    <name type="scientific">hydrothermal vent metagenome</name>
    <dbReference type="NCBI Taxonomy" id="652676"/>
    <lineage>
        <taxon>unclassified sequences</taxon>
        <taxon>metagenomes</taxon>
        <taxon>ecological metagenomes</taxon>
    </lineage>
</organism>
<accession>A0A3B1B6G6</accession>